<reference evidence="2" key="2">
    <citation type="submission" date="2020-11" db="EMBL/GenBank/DDBJ databases">
        <title>Whole genome sequencing of Colletotrichum sp.</title>
        <authorList>
            <person name="Li H."/>
        </authorList>
    </citation>
    <scope>NUCLEOTIDE SEQUENCE</scope>
    <source>
        <strain evidence="2">CkLH20</strain>
    </source>
</reference>
<evidence type="ECO:0000256" key="1">
    <source>
        <dbReference type="SAM" id="SignalP"/>
    </source>
</evidence>
<dbReference type="Proteomes" id="UP000781932">
    <property type="component" value="Unassembled WGS sequence"/>
</dbReference>
<dbReference type="OrthoDB" id="4799057at2759"/>
<dbReference type="EMBL" id="JAATWM020000026">
    <property type="protein sequence ID" value="KAF9874485.1"/>
    <property type="molecule type" value="Genomic_DNA"/>
</dbReference>
<dbReference type="PROSITE" id="PS51257">
    <property type="entry name" value="PROKAR_LIPOPROTEIN"/>
    <property type="match status" value="1"/>
</dbReference>
<organism evidence="2 3">
    <name type="scientific">Colletotrichum karsti</name>
    <dbReference type="NCBI Taxonomy" id="1095194"/>
    <lineage>
        <taxon>Eukaryota</taxon>
        <taxon>Fungi</taxon>
        <taxon>Dikarya</taxon>
        <taxon>Ascomycota</taxon>
        <taxon>Pezizomycotina</taxon>
        <taxon>Sordariomycetes</taxon>
        <taxon>Hypocreomycetidae</taxon>
        <taxon>Glomerellales</taxon>
        <taxon>Glomerellaceae</taxon>
        <taxon>Colletotrichum</taxon>
        <taxon>Colletotrichum boninense species complex</taxon>
    </lineage>
</organism>
<keyword evidence="1" id="KW-0732">Signal</keyword>
<accession>A0A9P6LJ58</accession>
<evidence type="ECO:0000313" key="2">
    <source>
        <dbReference type="EMBL" id="KAF9874485.1"/>
    </source>
</evidence>
<sequence>MKFQLLPLIFLFASQASAACANGDVELWDLQVIDGTAQCSKYGCYKSCTFPDGNGNCGGCTQRVSTGTVRPLGGSYCCPGPLTGLGNTCVTACPAVGHILASDVWMAMFSVKQPSGAIVIIVSKRF</sequence>
<gene>
    <name evidence="2" type="ORF">CkaCkLH20_08048</name>
</gene>
<proteinExistence type="predicted"/>
<feature type="signal peptide" evidence="1">
    <location>
        <begin position="1"/>
        <end position="18"/>
    </location>
</feature>
<comment type="caution">
    <text evidence="2">The sequence shown here is derived from an EMBL/GenBank/DDBJ whole genome shotgun (WGS) entry which is preliminary data.</text>
</comment>
<keyword evidence="3" id="KW-1185">Reference proteome</keyword>
<protein>
    <submittedName>
        <fullName evidence="2">Uncharacterized protein</fullName>
    </submittedName>
</protein>
<dbReference type="AlphaFoldDB" id="A0A9P6LJ58"/>
<dbReference type="GeneID" id="62163837"/>
<name>A0A9P6LJ58_9PEZI</name>
<evidence type="ECO:0000313" key="3">
    <source>
        <dbReference type="Proteomes" id="UP000781932"/>
    </source>
</evidence>
<dbReference type="RefSeq" id="XP_038743946.1">
    <property type="nucleotide sequence ID" value="XM_038890763.1"/>
</dbReference>
<feature type="chain" id="PRO_5040327297" evidence="1">
    <location>
        <begin position="19"/>
        <end position="126"/>
    </location>
</feature>
<reference evidence="2" key="1">
    <citation type="submission" date="2020-03" db="EMBL/GenBank/DDBJ databases">
        <authorList>
            <person name="He L."/>
        </authorList>
    </citation>
    <scope>NUCLEOTIDE SEQUENCE</scope>
    <source>
        <strain evidence="2">CkLH20</strain>
    </source>
</reference>